<name>F2NI03_DESAR</name>
<dbReference type="KEGG" id="dao:Desac_1789"/>
<dbReference type="STRING" id="880072.Desac_1789"/>
<feature type="compositionally biased region" description="Basic and acidic residues" evidence="1">
    <location>
        <begin position="141"/>
        <end position="152"/>
    </location>
</feature>
<evidence type="ECO:0000313" key="2">
    <source>
        <dbReference type="EMBL" id="AEB09629.1"/>
    </source>
</evidence>
<proteinExistence type="predicted"/>
<evidence type="ECO:0000313" key="3">
    <source>
        <dbReference type="Proteomes" id="UP000000483"/>
    </source>
</evidence>
<dbReference type="RefSeq" id="WP_013706739.1">
    <property type="nucleotide sequence ID" value="NC_015388.1"/>
</dbReference>
<dbReference type="AlphaFoldDB" id="F2NI03"/>
<reference evidence="2 3" key="1">
    <citation type="journal article" date="2011" name="Stand. Genomic Sci.">
        <title>Complete genome sequence of the acetate-degrading sulfate reducer Desulfobacca acetoxidans type strain (ASRB2).</title>
        <authorList>
            <person name="Goker M."/>
            <person name="Teshima H."/>
            <person name="Lapidus A."/>
            <person name="Nolan M."/>
            <person name="Lucas S."/>
            <person name="Hammon N."/>
            <person name="Deshpande S."/>
            <person name="Cheng J.F."/>
            <person name="Tapia R."/>
            <person name="Han C."/>
            <person name="Goodwin L."/>
            <person name="Pitluck S."/>
            <person name="Huntemann M."/>
            <person name="Liolios K."/>
            <person name="Ivanova N."/>
            <person name="Pagani I."/>
            <person name="Mavromatis K."/>
            <person name="Ovchinikova G."/>
            <person name="Pati A."/>
            <person name="Chen A."/>
            <person name="Palaniappan K."/>
            <person name="Land M."/>
            <person name="Hauser L."/>
            <person name="Brambilla E.M."/>
            <person name="Rohde M."/>
            <person name="Spring S."/>
            <person name="Detter J.C."/>
            <person name="Woyke T."/>
            <person name="Bristow J."/>
            <person name="Eisen J.A."/>
            <person name="Markowitz V."/>
            <person name="Hugenholtz P."/>
            <person name="Kyrpides N.C."/>
            <person name="Klenk H.P."/>
        </authorList>
    </citation>
    <scope>NUCLEOTIDE SEQUENCE [LARGE SCALE GENOMIC DNA]</scope>
    <source>
        <strain evidence="3">ATCC 700848 / DSM 11109 / ASRB2</strain>
    </source>
</reference>
<reference evidence="3" key="2">
    <citation type="submission" date="2011-03" db="EMBL/GenBank/DDBJ databases">
        <title>The complete genome of Desulfobacca acetoxidans DSM 11109.</title>
        <authorList>
            <consortium name="US DOE Joint Genome Institute (JGI-PGF)"/>
            <person name="Lucas S."/>
            <person name="Copeland A."/>
            <person name="Lapidus A."/>
            <person name="Bruce D."/>
            <person name="Goodwin L."/>
            <person name="Pitluck S."/>
            <person name="Peters L."/>
            <person name="Kyrpides N."/>
            <person name="Mavromatis K."/>
            <person name="Ivanova N."/>
            <person name="Ovchinnikova G."/>
            <person name="Teshima H."/>
            <person name="Detter J.C."/>
            <person name="Han C."/>
            <person name="Land M."/>
            <person name="Hauser L."/>
            <person name="Markowitz V."/>
            <person name="Cheng J.-F."/>
            <person name="Hugenholtz P."/>
            <person name="Woyke T."/>
            <person name="Wu D."/>
            <person name="Spring S."/>
            <person name="Schueler E."/>
            <person name="Brambilla E."/>
            <person name="Klenk H.-P."/>
            <person name="Eisen J.A."/>
        </authorList>
    </citation>
    <scope>NUCLEOTIDE SEQUENCE [LARGE SCALE GENOMIC DNA]</scope>
    <source>
        <strain evidence="3">ATCC 700848 / DSM 11109 / ASRB2</strain>
    </source>
</reference>
<dbReference type="HOGENOM" id="CLU_1472921_0_0_7"/>
<evidence type="ECO:0000256" key="1">
    <source>
        <dbReference type="SAM" id="MobiDB-lite"/>
    </source>
</evidence>
<protein>
    <submittedName>
        <fullName evidence="2">Uncharacterized protein</fullName>
    </submittedName>
</protein>
<sequence>MGPLTESMTRLCGEIKALRGARLTFVRNLAQDVASQKAEFRRAHNLMAQTSRAERRNFVKALENEVASMRAGFRRAHKEMARNTKTARRAALAHLKQSVGAMRQDFAQDLAGAHRAWFGPSPQELQAQAEAKRRALAAEQQRAKEAAERERLIAQTMAQGAPAEPAVQSEHKEETHRPGKKKG</sequence>
<keyword evidence="3" id="KW-1185">Reference proteome</keyword>
<dbReference type="EMBL" id="CP002629">
    <property type="protein sequence ID" value="AEB09629.1"/>
    <property type="molecule type" value="Genomic_DNA"/>
</dbReference>
<dbReference type="OrthoDB" id="5775455at2"/>
<dbReference type="Proteomes" id="UP000000483">
    <property type="component" value="Chromosome"/>
</dbReference>
<organism evidence="2 3">
    <name type="scientific">Desulfobacca acetoxidans (strain ATCC 700848 / DSM 11109 / ASRB2)</name>
    <dbReference type="NCBI Taxonomy" id="880072"/>
    <lineage>
        <taxon>Bacteria</taxon>
        <taxon>Pseudomonadati</taxon>
        <taxon>Thermodesulfobacteriota</taxon>
        <taxon>Desulfobaccia</taxon>
        <taxon>Desulfobaccales</taxon>
        <taxon>Desulfobaccaceae</taxon>
        <taxon>Desulfobacca</taxon>
    </lineage>
</organism>
<gene>
    <name evidence="2" type="ordered locus">Desac_1789</name>
</gene>
<accession>F2NI03</accession>
<feature type="region of interest" description="Disordered" evidence="1">
    <location>
        <begin position="134"/>
        <end position="183"/>
    </location>
</feature>